<dbReference type="CDD" id="cd06341">
    <property type="entry name" value="PBP1_ABC_ligand_binding-like"/>
    <property type="match status" value="1"/>
</dbReference>
<feature type="chain" id="PRO_5039317683" evidence="3">
    <location>
        <begin position="23"/>
        <end position="408"/>
    </location>
</feature>
<evidence type="ECO:0000313" key="5">
    <source>
        <dbReference type="EMBL" id="SNQ46106.1"/>
    </source>
</evidence>
<evidence type="ECO:0000256" key="1">
    <source>
        <dbReference type="ARBA" id="ARBA00010062"/>
    </source>
</evidence>
<organism evidence="5 6">
    <name type="scientific">Frankia canadensis</name>
    <dbReference type="NCBI Taxonomy" id="1836972"/>
    <lineage>
        <taxon>Bacteria</taxon>
        <taxon>Bacillati</taxon>
        <taxon>Actinomycetota</taxon>
        <taxon>Actinomycetes</taxon>
        <taxon>Frankiales</taxon>
        <taxon>Frankiaceae</taxon>
        <taxon>Frankia</taxon>
    </lineage>
</organism>
<proteinExistence type="inferred from homology"/>
<evidence type="ECO:0000256" key="3">
    <source>
        <dbReference type="SAM" id="SignalP"/>
    </source>
</evidence>
<feature type="domain" description="Leucine-binding protein" evidence="4">
    <location>
        <begin position="46"/>
        <end position="389"/>
    </location>
</feature>
<sequence>MHTRRALLAGFACLTLAFAAVACHVTSDNAAAAPSCDEPGISPGAVRLGLVYPDTGNSASLFQSFRAGVDARLGIANAAGGIDGRRADYIWRDDASNPRGNAAAARDLVANQHVFGLIESTSVATGSAAYLHGLGVPVTGTSLEAAWTQNDNMFSYSNMISDGPSVTTWGAFVAEHGGRRAVIAQSGFSATSVTLADKLTLSLQAAGVRVVGRVDATGPIDVAGIGERVRDSGADVLVGAVTGAAFGQVVVGARAARANLRVILSPVSYDQRLLQVFGPVLAGVYTFVDYQPFEVDTPAHRRFLAAMRLYAPQVSPPAQQAALAGWISTDMFLRGLAAAGPCPSRAAFIHGLRATKGYDADGLLPAPIDFSSHFGQVNRCYTFLQVDADARHFDLIRPAPRCGTELGQ</sequence>
<reference evidence="5 6" key="1">
    <citation type="submission" date="2017-06" db="EMBL/GenBank/DDBJ databases">
        <authorList>
            <person name="Kim H.J."/>
            <person name="Triplett B.A."/>
        </authorList>
    </citation>
    <scope>NUCLEOTIDE SEQUENCE [LARGE SCALE GENOMIC DNA]</scope>
    <source>
        <strain evidence="5">FRACA_ARgP5</strain>
    </source>
</reference>
<dbReference type="PROSITE" id="PS51257">
    <property type="entry name" value="PROKAR_LIPOPROTEIN"/>
    <property type="match status" value="1"/>
</dbReference>
<gene>
    <name evidence="5" type="ORF">FRACA_1260004</name>
</gene>
<comment type="similarity">
    <text evidence="1">Belongs to the leucine-binding protein family.</text>
</comment>
<dbReference type="SUPFAM" id="SSF53822">
    <property type="entry name" value="Periplasmic binding protein-like I"/>
    <property type="match status" value="1"/>
</dbReference>
<protein>
    <submittedName>
        <fullName evidence="5">Amino acid/amide ABC transporter substrate-binding protein, HAAT family</fullName>
    </submittedName>
</protein>
<name>A0A2I2KKC7_9ACTN</name>
<accession>A0A2I2KKC7</accession>
<dbReference type="Pfam" id="PF13458">
    <property type="entry name" value="Peripla_BP_6"/>
    <property type="match status" value="1"/>
</dbReference>
<evidence type="ECO:0000313" key="6">
    <source>
        <dbReference type="Proteomes" id="UP000234331"/>
    </source>
</evidence>
<keyword evidence="6" id="KW-1185">Reference proteome</keyword>
<dbReference type="EMBL" id="FZMO01000031">
    <property type="protein sequence ID" value="SNQ46106.1"/>
    <property type="molecule type" value="Genomic_DNA"/>
</dbReference>
<dbReference type="Gene3D" id="3.40.50.2300">
    <property type="match status" value="2"/>
</dbReference>
<dbReference type="PANTHER" id="PTHR47235">
    <property type="entry name" value="BLR6548 PROTEIN"/>
    <property type="match status" value="1"/>
</dbReference>
<dbReference type="PROSITE" id="PS51318">
    <property type="entry name" value="TAT"/>
    <property type="match status" value="1"/>
</dbReference>
<dbReference type="Proteomes" id="UP000234331">
    <property type="component" value="Unassembled WGS sequence"/>
</dbReference>
<dbReference type="AlphaFoldDB" id="A0A2I2KKC7"/>
<dbReference type="InterPro" id="IPR006311">
    <property type="entry name" value="TAT_signal"/>
</dbReference>
<dbReference type="PANTHER" id="PTHR47235:SF1">
    <property type="entry name" value="BLR6548 PROTEIN"/>
    <property type="match status" value="1"/>
</dbReference>
<keyword evidence="2 3" id="KW-0732">Signal</keyword>
<evidence type="ECO:0000256" key="2">
    <source>
        <dbReference type="ARBA" id="ARBA00022729"/>
    </source>
</evidence>
<feature type="signal peptide" evidence="3">
    <location>
        <begin position="1"/>
        <end position="22"/>
    </location>
</feature>
<evidence type="ECO:0000259" key="4">
    <source>
        <dbReference type="Pfam" id="PF13458"/>
    </source>
</evidence>
<dbReference type="InterPro" id="IPR028082">
    <property type="entry name" value="Peripla_BP_I"/>
</dbReference>
<dbReference type="InterPro" id="IPR028081">
    <property type="entry name" value="Leu-bd"/>
</dbReference>